<dbReference type="InterPro" id="IPR036412">
    <property type="entry name" value="HAD-like_sf"/>
</dbReference>
<dbReference type="SFLD" id="SFLDG01129">
    <property type="entry name" value="C1.5:_HAD__Beta-PGM__Phosphata"/>
    <property type="match status" value="1"/>
</dbReference>
<dbReference type="SUPFAM" id="SSF56784">
    <property type="entry name" value="HAD-like"/>
    <property type="match status" value="1"/>
</dbReference>
<dbReference type="PANTHER" id="PTHR43434">
    <property type="entry name" value="PHOSPHOGLYCOLATE PHOSPHATASE"/>
    <property type="match status" value="1"/>
</dbReference>
<gene>
    <name evidence="2" type="ORF">SAMN06264365_13661</name>
</gene>
<accession>A0A239JNB5</accession>
<organism evidence="2 3">
    <name type="scientific">Actinoplanes regularis</name>
    <dbReference type="NCBI Taxonomy" id="52697"/>
    <lineage>
        <taxon>Bacteria</taxon>
        <taxon>Bacillati</taxon>
        <taxon>Actinomycetota</taxon>
        <taxon>Actinomycetes</taxon>
        <taxon>Micromonosporales</taxon>
        <taxon>Micromonosporaceae</taxon>
        <taxon>Actinoplanes</taxon>
    </lineage>
</organism>
<dbReference type="PANTHER" id="PTHR43434:SF1">
    <property type="entry name" value="PHOSPHOGLYCOLATE PHOSPHATASE"/>
    <property type="match status" value="1"/>
</dbReference>
<reference evidence="2 3" key="1">
    <citation type="submission" date="2017-06" db="EMBL/GenBank/DDBJ databases">
        <authorList>
            <person name="Kim H.J."/>
            <person name="Triplett B.A."/>
        </authorList>
    </citation>
    <scope>NUCLEOTIDE SEQUENCE [LARGE SCALE GENOMIC DNA]</scope>
    <source>
        <strain evidence="2 3">DSM 43151</strain>
    </source>
</reference>
<dbReference type="GO" id="GO:0006281">
    <property type="term" value="P:DNA repair"/>
    <property type="evidence" value="ECO:0007669"/>
    <property type="project" value="TreeGrafter"/>
</dbReference>
<dbReference type="Pfam" id="PF00702">
    <property type="entry name" value="Hydrolase"/>
    <property type="match status" value="1"/>
</dbReference>
<dbReference type="AlphaFoldDB" id="A0A239JNB5"/>
<dbReference type="Gene3D" id="3.40.50.1000">
    <property type="entry name" value="HAD superfamily/HAD-like"/>
    <property type="match status" value="1"/>
</dbReference>
<feature type="compositionally biased region" description="Basic and acidic residues" evidence="1">
    <location>
        <begin position="234"/>
        <end position="246"/>
    </location>
</feature>
<dbReference type="Gene3D" id="1.10.150.240">
    <property type="entry name" value="Putative phosphatase, domain 2"/>
    <property type="match status" value="1"/>
</dbReference>
<dbReference type="InterPro" id="IPR050155">
    <property type="entry name" value="HAD-like_hydrolase_sf"/>
</dbReference>
<dbReference type="SFLD" id="SFLDS00003">
    <property type="entry name" value="Haloacid_Dehalogenase"/>
    <property type="match status" value="1"/>
</dbReference>
<protein>
    <submittedName>
        <fullName evidence="2">Phosphoglycolate phosphatase, HAD superfamily</fullName>
    </submittedName>
</protein>
<evidence type="ECO:0000313" key="3">
    <source>
        <dbReference type="Proteomes" id="UP000198415"/>
    </source>
</evidence>
<evidence type="ECO:0000313" key="2">
    <source>
        <dbReference type="EMBL" id="SNT07327.1"/>
    </source>
</evidence>
<dbReference type="InterPro" id="IPR023214">
    <property type="entry name" value="HAD_sf"/>
</dbReference>
<keyword evidence="3" id="KW-1185">Reference proteome</keyword>
<feature type="region of interest" description="Disordered" evidence="1">
    <location>
        <begin position="231"/>
        <end position="252"/>
    </location>
</feature>
<dbReference type="GO" id="GO:0008967">
    <property type="term" value="F:phosphoglycolate phosphatase activity"/>
    <property type="evidence" value="ECO:0007669"/>
    <property type="project" value="TreeGrafter"/>
</dbReference>
<dbReference type="RefSeq" id="WP_179277539.1">
    <property type="nucleotide sequence ID" value="NZ_BOMU01000126.1"/>
</dbReference>
<dbReference type="InterPro" id="IPR023198">
    <property type="entry name" value="PGP-like_dom2"/>
</dbReference>
<dbReference type="Proteomes" id="UP000198415">
    <property type="component" value="Unassembled WGS sequence"/>
</dbReference>
<evidence type="ECO:0000256" key="1">
    <source>
        <dbReference type="SAM" id="MobiDB-lite"/>
    </source>
</evidence>
<dbReference type="EMBL" id="FZNR01000036">
    <property type="protein sequence ID" value="SNT07327.1"/>
    <property type="molecule type" value="Genomic_DNA"/>
</dbReference>
<sequence>MATDLTDFIAAGPRVRHIVWDWNGTILGDSGALIAATVDALAACGFPSITRADYQRHHCQPIPLFYERLVGRALDAREQQRLDECFRAAYARHRRKVNLTADASVTLRRWAATGATQSLLSMYPHAELVPLVSAAGLASYFARIDGSMGTELAHKAPHLARHLRYLGLEARQVLLVGDSVDDARAARECGVRCVIYHAGEDALHARGHFADLGVPVVSSLRAAVDAALVSATASREHRQPHDHSPRTTESGV</sequence>
<dbReference type="GO" id="GO:0005829">
    <property type="term" value="C:cytosol"/>
    <property type="evidence" value="ECO:0007669"/>
    <property type="project" value="TreeGrafter"/>
</dbReference>
<proteinExistence type="predicted"/>
<name>A0A239JNB5_9ACTN</name>